<dbReference type="EMBL" id="KI669465">
    <property type="protein sequence ID" value="OCF55778.1"/>
    <property type="molecule type" value="Genomic_DNA"/>
</dbReference>
<evidence type="ECO:0000313" key="4">
    <source>
        <dbReference type="Proteomes" id="UP000092583"/>
    </source>
</evidence>
<accession>A0A1B9IJB8</accession>
<feature type="region of interest" description="Disordered" evidence="1">
    <location>
        <begin position="21"/>
        <end position="207"/>
    </location>
</feature>
<evidence type="ECO:0000313" key="3">
    <source>
        <dbReference type="EMBL" id="OCF55778.1"/>
    </source>
</evidence>
<feature type="compositionally biased region" description="Low complexity" evidence="1">
    <location>
        <begin position="88"/>
        <end position="107"/>
    </location>
</feature>
<dbReference type="Proteomes" id="UP000092583">
    <property type="component" value="Unassembled WGS sequence"/>
</dbReference>
<feature type="chain" id="PRO_5008628663" evidence="2">
    <location>
        <begin position="21"/>
        <end position="236"/>
    </location>
</feature>
<feature type="compositionally biased region" description="Polar residues" evidence="1">
    <location>
        <begin position="124"/>
        <end position="152"/>
    </location>
</feature>
<feature type="compositionally biased region" description="Basic and acidic residues" evidence="1">
    <location>
        <begin position="25"/>
        <end position="40"/>
    </location>
</feature>
<protein>
    <submittedName>
        <fullName evidence="3">Uncharacterized protein</fullName>
    </submittedName>
</protein>
<evidence type="ECO:0000256" key="2">
    <source>
        <dbReference type="SAM" id="SignalP"/>
    </source>
</evidence>
<dbReference type="STRING" id="1331196.A0A1B9IJB8"/>
<sequence>MRFSAPIALTFTLLTTLVASSPHAGDSKHGGLSLRGERPLARGAVGVYQRQTTGDADDSGDATTSDGDASGDGDDGSTSTDEGDGTDTTDGSDGSDTAAATPTYTYDGTGGEAGDSGPALTYTDPGTTPPSNDLTSATAANVEATSADPNAQPSSAPTTSSSHSGLTNYNTTTRSQTVSLVGTSAAQTSTRASGSSSASASQANSGAFPSTMPNISPLSLITVVLAGGLGVIRVLV</sequence>
<name>A0A1B9IJB8_9TREE</name>
<feature type="compositionally biased region" description="Low complexity" evidence="1">
    <location>
        <begin position="153"/>
        <end position="164"/>
    </location>
</feature>
<feature type="signal peptide" evidence="2">
    <location>
        <begin position="1"/>
        <end position="20"/>
    </location>
</feature>
<keyword evidence="4" id="KW-1185">Reference proteome</keyword>
<dbReference type="OrthoDB" id="10577322at2759"/>
<evidence type="ECO:0000256" key="1">
    <source>
        <dbReference type="SAM" id="MobiDB-lite"/>
    </source>
</evidence>
<reference evidence="4" key="2">
    <citation type="submission" date="2013-12" db="EMBL/GenBank/DDBJ databases">
        <title>Evolution of pathogenesis and genome organization in the Tremellales.</title>
        <authorList>
            <person name="Cuomo C."/>
            <person name="Litvintseva A."/>
            <person name="Heitman J."/>
            <person name="Chen Y."/>
            <person name="Sun S."/>
            <person name="Springer D."/>
            <person name="Dromer F."/>
            <person name="Young S."/>
            <person name="Zeng Q."/>
            <person name="Chapman S."/>
            <person name="Gujja S."/>
            <person name="Saif S."/>
            <person name="Birren B."/>
        </authorList>
    </citation>
    <scope>NUCLEOTIDE SEQUENCE [LARGE SCALE GENOMIC DNA]</scope>
    <source>
        <strain evidence="4">CBS 10435</strain>
    </source>
</reference>
<dbReference type="AlphaFoldDB" id="A0A1B9IJB8"/>
<gene>
    <name evidence="3" type="ORF">L486_06530</name>
</gene>
<reference evidence="3 4" key="1">
    <citation type="submission" date="2013-07" db="EMBL/GenBank/DDBJ databases">
        <title>The Genome Sequence of Kwoniella mangroviensis CBS10435.</title>
        <authorList>
            <consortium name="The Broad Institute Genome Sequencing Platform"/>
            <person name="Cuomo C."/>
            <person name="Litvintseva A."/>
            <person name="Chen Y."/>
            <person name="Heitman J."/>
            <person name="Sun S."/>
            <person name="Springer D."/>
            <person name="Dromer F."/>
            <person name="Young S.K."/>
            <person name="Zeng Q."/>
            <person name="Gargeya S."/>
            <person name="Fitzgerald M."/>
            <person name="Abouelleil A."/>
            <person name="Alvarado L."/>
            <person name="Berlin A.M."/>
            <person name="Chapman S.B."/>
            <person name="Dewar J."/>
            <person name="Goldberg J."/>
            <person name="Griggs A."/>
            <person name="Gujja S."/>
            <person name="Hansen M."/>
            <person name="Howarth C."/>
            <person name="Imamovic A."/>
            <person name="Larimer J."/>
            <person name="McCowan C."/>
            <person name="Murphy C."/>
            <person name="Pearson M."/>
            <person name="Priest M."/>
            <person name="Roberts A."/>
            <person name="Saif S."/>
            <person name="Shea T."/>
            <person name="Sykes S."/>
            <person name="Wortman J."/>
            <person name="Nusbaum C."/>
            <person name="Birren B."/>
        </authorList>
    </citation>
    <scope>NUCLEOTIDE SEQUENCE [LARGE SCALE GENOMIC DNA]</scope>
    <source>
        <strain evidence="3 4">CBS 10435</strain>
    </source>
</reference>
<feature type="compositionally biased region" description="Low complexity" evidence="1">
    <location>
        <begin position="182"/>
        <end position="207"/>
    </location>
</feature>
<feature type="compositionally biased region" description="Acidic residues" evidence="1">
    <location>
        <begin position="69"/>
        <end position="87"/>
    </location>
</feature>
<keyword evidence="2" id="KW-0732">Signal</keyword>
<proteinExistence type="predicted"/>
<organism evidence="3 4">
    <name type="scientific">Kwoniella mangroviensis CBS 10435</name>
    <dbReference type="NCBI Taxonomy" id="1331196"/>
    <lineage>
        <taxon>Eukaryota</taxon>
        <taxon>Fungi</taxon>
        <taxon>Dikarya</taxon>
        <taxon>Basidiomycota</taxon>
        <taxon>Agaricomycotina</taxon>
        <taxon>Tremellomycetes</taxon>
        <taxon>Tremellales</taxon>
        <taxon>Cryptococcaceae</taxon>
        <taxon>Kwoniella</taxon>
    </lineage>
</organism>
<feature type="compositionally biased region" description="Polar residues" evidence="1">
    <location>
        <begin position="165"/>
        <end position="181"/>
    </location>
</feature>